<proteinExistence type="predicted"/>
<protein>
    <recommendedName>
        <fullName evidence="2">Peroxidase</fullName>
    </recommendedName>
</protein>
<dbReference type="AlphaFoldDB" id="X1F8E1"/>
<comment type="caution">
    <text evidence="1">The sequence shown here is derived from an EMBL/GenBank/DDBJ whole genome shotgun (WGS) entry which is preliminary data.</text>
</comment>
<accession>X1F8E1</accession>
<dbReference type="InterPro" id="IPR011008">
    <property type="entry name" value="Dimeric_a/b-barrel"/>
</dbReference>
<dbReference type="SUPFAM" id="SSF54909">
    <property type="entry name" value="Dimeric alpha+beta barrel"/>
    <property type="match status" value="1"/>
</dbReference>
<gene>
    <name evidence="1" type="ORF">S03H2_16507</name>
</gene>
<name>X1F8E1_9ZZZZ</name>
<feature type="non-terminal residue" evidence="1">
    <location>
        <position position="1"/>
    </location>
</feature>
<evidence type="ECO:0000313" key="1">
    <source>
        <dbReference type="EMBL" id="GAH41222.1"/>
    </source>
</evidence>
<reference evidence="1" key="1">
    <citation type="journal article" date="2014" name="Front. Microbiol.">
        <title>High frequency of phylogenetically diverse reductive dehalogenase-homologous genes in deep subseafloor sedimentary metagenomes.</title>
        <authorList>
            <person name="Kawai M."/>
            <person name="Futagami T."/>
            <person name="Toyoda A."/>
            <person name="Takaki Y."/>
            <person name="Nishi S."/>
            <person name="Hori S."/>
            <person name="Arai W."/>
            <person name="Tsubouchi T."/>
            <person name="Morono Y."/>
            <person name="Uchiyama I."/>
            <person name="Ito T."/>
            <person name="Fujiyama A."/>
            <person name="Inagaki F."/>
            <person name="Takami H."/>
        </authorList>
    </citation>
    <scope>NUCLEOTIDE SEQUENCE</scope>
    <source>
        <strain evidence="1">Expedition CK06-06</strain>
    </source>
</reference>
<dbReference type="EMBL" id="BARU01008435">
    <property type="protein sequence ID" value="GAH41222.1"/>
    <property type="molecule type" value="Genomic_DNA"/>
</dbReference>
<evidence type="ECO:0008006" key="2">
    <source>
        <dbReference type="Google" id="ProtNLM"/>
    </source>
</evidence>
<sequence length="76" mass="8646">WINRGNFIDLGDERDPIVGLHENPGTFTIPTEPVRKRVHEVTTFNRLRGGEYMFMPSLSALRWMAAGEWDGEAQAS</sequence>
<organism evidence="1">
    <name type="scientific">marine sediment metagenome</name>
    <dbReference type="NCBI Taxonomy" id="412755"/>
    <lineage>
        <taxon>unclassified sequences</taxon>
        <taxon>metagenomes</taxon>
        <taxon>ecological metagenomes</taxon>
    </lineage>
</organism>